<dbReference type="EMBL" id="BKCJ010594415">
    <property type="protein sequence ID" value="GFB29079.1"/>
    <property type="molecule type" value="Genomic_DNA"/>
</dbReference>
<name>A0A699LD27_TANCI</name>
<protein>
    <recommendedName>
        <fullName evidence="3">Reverse transcriptase domain-containing protein</fullName>
    </recommendedName>
</protein>
<evidence type="ECO:0008006" key="3">
    <source>
        <dbReference type="Google" id="ProtNLM"/>
    </source>
</evidence>
<organism evidence="2">
    <name type="scientific">Tanacetum cinerariifolium</name>
    <name type="common">Dalmatian daisy</name>
    <name type="synonym">Chrysanthemum cinerariifolium</name>
    <dbReference type="NCBI Taxonomy" id="118510"/>
    <lineage>
        <taxon>Eukaryota</taxon>
        <taxon>Viridiplantae</taxon>
        <taxon>Streptophyta</taxon>
        <taxon>Embryophyta</taxon>
        <taxon>Tracheophyta</taxon>
        <taxon>Spermatophyta</taxon>
        <taxon>Magnoliopsida</taxon>
        <taxon>eudicotyledons</taxon>
        <taxon>Gunneridae</taxon>
        <taxon>Pentapetalae</taxon>
        <taxon>asterids</taxon>
        <taxon>campanulids</taxon>
        <taxon>Asterales</taxon>
        <taxon>Asteraceae</taxon>
        <taxon>Asteroideae</taxon>
        <taxon>Anthemideae</taxon>
        <taxon>Anthemidinae</taxon>
        <taxon>Tanacetum</taxon>
    </lineage>
</organism>
<evidence type="ECO:0000313" key="2">
    <source>
        <dbReference type="EMBL" id="GFB29079.1"/>
    </source>
</evidence>
<evidence type="ECO:0000256" key="1">
    <source>
        <dbReference type="SAM" id="MobiDB-lite"/>
    </source>
</evidence>
<dbReference type="AlphaFoldDB" id="A0A699LD27"/>
<accession>A0A699LD27</accession>
<reference evidence="2" key="1">
    <citation type="journal article" date="2019" name="Sci. Rep.">
        <title>Draft genome of Tanacetum cinerariifolium, the natural source of mosquito coil.</title>
        <authorList>
            <person name="Yamashiro T."/>
            <person name="Shiraishi A."/>
            <person name="Satake H."/>
            <person name="Nakayama K."/>
        </authorList>
    </citation>
    <scope>NUCLEOTIDE SEQUENCE</scope>
</reference>
<sequence length="209" mass="23622">VKSNQSLFDPEIISLEEENVVHQEEEEVDLEDVFQIQDSNISEDSSNDPLLEEADLFLASDNSIPPGIKNFVDDSEGDIRFLEELLIDDSIPFSSNESPESDFDNPSFPRPPPEPPYAEFDLGAENSVVMNDEFKCLDPMNEFDDDDDYSSFMFVSFLSIESEDTIFDPGLTPHRLKFLVFGYLSRSKRASHPFFENSLGKSISLISIA</sequence>
<proteinExistence type="predicted"/>
<comment type="caution">
    <text evidence="2">The sequence shown here is derived from an EMBL/GenBank/DDBJ whole genome shotgun (WGS) entry which is preliminary data.</text>
</comment>
<feature type="region of interest" description="Disordered" evidence="1">
    <location>
        <begin position="93"/>
        <end position="116"/>
    </location>
</feature>
<gene>
    <name evidence="2" type="ORF">Tci_701050</name>
</gene>
<feature type="non-terminal residue" evidence="2">
    <location>
        <position position="1"/>
    </location>
</feature>